<dbReference type="FunFam" id="3.30.70.330:FF:000414">
    <property type="entry name" value="Eukaryotic translation initiation factor 4H"/>
    <property type="match status" value="1"/>
</dbReference>
<evidence type="ECO:0000256" key="4">
    <source>
        <dbReference type="ARBA" id="ARBA00022490"/>
    </source>
</evidence>
<dbReference type="Pfam" id="PF00076">
    <property type="entry name" value="RRM_1"/>
    <property type="match status" value="1"/>
</dbReference>
<evidence type="ECO:0000256" key="8">
    <source>
        <dbReference type="ARBA" id="ARBA00022917"/>
    </source>
</evidence>
<dbReference type="VEuPathDB" id="VectorBase:BGLAX_042579"/>
<feature type="compositionally biased region" description="Basic and acidic residues" evidence="12">
    <location>
        <begin position="1"/>
        <end position="18"/>
    </location>
</feature>
<dbReference type="Gene3D" id="3.30.70.330">
    <property type="match status" value="1"/>
</dbReference>
<evidence type="ECO:0000256" key="10">
    <source>
        <dbReference type="ARBA" id="ARBA00025462"/>
    </source>
</evidence>
<accession>A0A2C9K4Z6</accession>
<dbReference type="STRING" id="6526.A0A2C9K4Z6"/>
<dbReference type="CDD" id="cd12401">
    <property type="entry name" value="RRM_eIF4H"/>
    <property type="match status" value="1"/>
</dbReference>
<keyword evidence="16" id="KW-1185">Reference proteome</keyword>
<dbReference type="Proteomes" id="UP000076420">
    <property type="component" value="Unassembled WGS sequence"/>
</dbReference>
<evidence type="ECO:0000259" key="13">
    <source>
        <dbReference type="PROSITE" id="PS50102"/>
    </source>
</evidence>
<dbReference type="SMART" id="SM00360">
    <property type="entry name" value="RRM"/>
    <property type="match status" value="1"/>
</dbReference>
<dbReference type="OrthoDB" id="48651at2759"/>
<evidence type="ECO:0000256" key="5">
    <source>
        <dbReference type="ARBA" id="ARBA00022540"/>
    </source>
</evidence>
<keyword evidence="6" id="KW-0597">Phosphoprotein</keyword>
<dbReference type="PANTHER" id="PTHR23236:SF11">
    <property type="entry name" value="EUKARYOTIC TRANSLATION INITIATION FACTOR 4H"/>
    <property type="match status" value="1"/>
</dbReference>
<feature type="compositionally biased region" description="Basic and acidic residues" evidence="12">
    <location>
        <begin position="239"/>
        <end position="252"/>
    </location>
</feature>
<evidence type="ECO:0000256" key="7">
    <source>
        <dbReference type="ARBA" id="ARBA00022884"/>
    </source>
</evidence>
<keyword evidence="5" id="KW-0396">Initiation factor</keyword>
<comment type="subcellular location">
    <subcellularLocation>
        <location evidence="1">Cytoplasm</location>
        <location evidence="1">Perinuclear region</location>
    </subcellularLocation>
</comment>
<keyword evidence="4" id="KW-0963">Cytoplasm</keyword>
<evidence type="ECO:0000256" key="12">
    <source>
        <dbReference type="SAM" id="MobiDB-lite"/>
    </source>
</evidence>
<name>A0A2C9K4Z6_BIOGL</name>
<dbReference type="InterPro" id="IPR012677">
    <property type="entry name" value="Nucleotide-bd_a/b_plait_sf"/>
</dbReference>
<dbReference type="GO" id="GO:0003723">
    <property type="term" value="F:RNA binding"/>
    <property type="evidence" value="ECO:0007669"/>
    <property type="project" value="UniProtKB-UniRule"/>
</dbReference>
<dbReference type="GO" id="GO:0003743">
    <property type="term" value="F:translation initiation factor activity"/>
    <property type="evidence" value="ECO:0007669"/>
    <property type="project" value="UniProtKB-KW"/>
</dbReference>
<comment type="function">
    <text evidence="10">Stimulates the RNA helicase activity of EIF4A in the translation initiation complex. Binds weakly mRNA.</text>
</comment>
<dbReference type="SUPFAM" id="SSF54928">
    <property type="entry name" value="RNA-binding domain, RBD"/>
    <property type="match status" value="1"/>
</dbReference>
<evidence type="ECO:0000256" key="3">
    <source>
        <dbReference type="ARBA" id="ARBA00022481"/>
    </source>
</evidence>
<keyword evidence="8" id="KW-0648">Protein biosynthesis</keyword>
<evidence type="ECO:0000256" key="6">
    <source>
        <dbReference type="ARBA" id="ARBA00022553"/>
    </source>
</evidence>
<dbReference type="InterPro" id="IPR000504">
    <property type="entry name" value="RRM_dom"/>
</dbReference>
<evidence type="ECO:0000313" key="15">
    <source>
        <dbReference type="Proteomes" id="UP000076420"/>
    </source>
</evidence>
<protein>
    <recommendedName>
        <fullName evidence="2">Eukaryotic translation initiation factor 4H</fullName>
    </recommendedName>
</protein>
<evidence type="ECO:0000256" key="9">
    <source>
        <dbReference type="ARBA" id="ARBA00022990"/>
    </source>
</evidence>
<evidence type="ECO:0000256" key="2">
    <source>
        <dbReference type="ARBA" id="ARBA00013856"/>
    </source>
</evidence>
<dbReference type="AlphaFoldDB" id="A0A2C9K4Z6"/>
<feature type="compositionally biased region" description="Gly residues" evidence="12">
    <location>
        <begin position="210"/>
        <end position="219"/>
    </location>
</feature>
<evidence type="ECO:0000313" key="16">
    <source>
        <dbReference type="Proteomes" id="UP001165740"/>
    </source>
</evidence>
<dbReference type="Proteomes" id="UP001165740">
    <property type="component" value="Chromosome 12"/>
</dbReference>
<evidence type="ECO:0000256" key="1">
    <source>
        <dbReference type="ARBA" id="ARBA00004556"/>
    </source>
</evidence>
<dbReference type="GeneID" id="106051540"/>
<feature type="domain" description="RRM" evidence="13">
    <location>
        <begin position="82"/>
        <end position="158"/>
    </location>
</feature>
<dbReference type="InterPro" id="IPR035979">
    <property type="entry name" value="RBD_domain_sf"/>
</dbReference>
<dbReference type="GO" id="GO:0048471">
    <property type="term" value="C:perinuclear region of cytoplasm"/>
    <property type="evidence" value="ECO:0007669"/>
    <property type="project" value="UniProtKB-SubCell"/>
</dbReference>
<evidence type="ECO:0000313" key="17">
    <source>
        <dbReference type="RefSeq" id="XP_013062177.1"/>
    </source>
</evidence>
<dbReference type="RefSeq" id="XP_013062177.1">
    <property type="nucleotide sequence ID" value="XM_013206723.2"/>
</dbReference>
<dbReference type="PROSITE" id="PS50102">
    <property type="entry name" value="RRM"/>
    <property type="match status" value="1"/>
</dbReference>
<dbReference type="VEuPathDB" id="VectorBase:BGLB013287"/>
<keyword evidence="3" id="KW-0488">Methylation</keyword>
<dbReference type="KEGG" id="bgt:106051540"/>
<evidence type="ECO:0000313" key="14">
    <source>
        <dbReference type="EnsemblMetazoa" id="BGLB013287-PB"/>
    </source>
</evidence>
<reference evidence="17" key="2">
    <citation type="submission" date="2025-04" db="UniProtKB">
        <authorList>
            <consortium name="RefSeq"/>
        </authorList>
    </citation>
    <scope>IDENTIFICATION</scope>
</reference>
<dbReference type="PANTHER" id="PTHR23236">
    <property type="entry name" value="EUKARYOTIC TRANSLATION INITIATION FACTOR 4B/4H"/>
    <property type="match status" value="1"/>
</dbReference>
<dbReference type="InterPro" id="IPR034229">
    <property type="entry name" value="eIF4H_RRM"/>
</dbReference>
<evidence type="ECO:0000256" key="11">
    <source>
        <dbReference type="PROSITE-ProRule" id="PRU00176"/>
    </source>
</evidence>
<gene>
    <name evidence="14" type="primary">106051540</name>
    <name evidence="17" type="synonym">LOC106051540</name>
</gene>
<reference evidence="14" key="1">
    <citation type="submission" date="2020-05" db="UniProtKB">
        <authorList>
            <consortium name="EnsemblMetazoa"/>
        </authorList>
    </citation>
    <scope>IDENTIFICATION</scope>
    <source>
        <strain evidence="14">BB02</strain>
    </source>
</reference>
<feature type="compositionally biased region" description="Basic and acidic residues" evidence="12">
    <location>
        <begin position="302"/>
        <end position="328"/>
    </location>
</feature>
<feature type="region of interest" description="Disordered" evidence="12">
    <location>
        <begin position="161"/>
        <end position="328"/>
    </location>
</feature>
<keyword evidence="9" id="KW-0007">Acetylation</keyword>
<sequence length="328" mass="35505">MADYEDRGYNKNRPRGDFNGDDDDRSYGSDRGGYGERQGYGNDRYENRRGGNYGGQGNYGRGGGSRGGSSGGSPQIPSEPPYTVYIGNLPQGLVQMDIENIFKDLNVKSVRLVRDRDTDKFKGFCYVEFDDVDSLVEALSYDGALFEDKNIRVDIAAGRNKDKNQGFQRGGRGGGDRGGRGGGGRGSWQGKDDSSRGYGSSRGGSDRGYRGGGGRGGSYGNYSERGANYDRGYGGSSRGSDREFGGARRRQDSGSGGAEFREASPESLAQRPKLNLKPRSVKDPPNLPADTARNESIFGKGRPREFRPEDEVAAGKERKHTTSESSGH</sequence>
<organism evidence="14 15">
    <name type="scientific">Biomphalaria glabrata</name>
    <name type="common">Bloodfluke planorb</name>
    <name type="synonym">Freshwater snail</name>
    <dbReference type="NCBI Taxonomy" id="6526"/>
    <lineage>
        <taxon>Eukaryota</taxon>
        <taxon>Metazoa</taxon>
        <taxon>Spiralia</taxon>
        <taxon>Lophotrochozoa</taxon>
        <taxon>Mollusca</taxon>
        <taxon>Gastropoda</taxon>
        <taxon>Heterobranchia</taxon>
        <taxon>Euthyneura</taxon>
        <taxon>Panpulmonata</taxon>
        <taxon>Hygrophila</taxon>
        <taxon>Lymnaeoidea</taxon>
        <taxon>Planorbidae</taxon>
        <taxon>Biomphalaria</taxon>
    </lineage>
</organism>
<feature type="compositionally biased region" description="Gly residues" evidence="12">
    <location>
        <begin position="51"/>
        <end position="71"/>
    </location>
</feature>
<dbReference type="OMA" id="GPEDRGM"/>
<dbReference type="EnsemblMetazoa" id="BGLB013287-RB">
    <property type="protein sequence ID" value="BGLB013287-PB"/>
    <property type="gene ID" value="BGLB013287"/>
</dbReference>
<proteinExistence type="predicted"/>
<keyword evidence="7 11" id="KW-0694">RNA-binding</keyword>
<feature type="region of interest" description="Disordered" evidence="12">
    <location>
        <begin position="1"/>
        <end position="81"/>
    </location>
</feature>